<dbReference type="InterPro" id="IPR004358">
    <property type="entry name" value="Sig_transdc_His_kin-like_C"/>
</dbReference>
<dbReference type="SUPFAM" id="SSF55785">
    <property type="entry name" value="PYP-like sensor domain (PAS domain)"/>
    <property type="match status" value="1"/>
</dbReference>
<evidence type="ECO:0000256" key="3">
    <source>
        <dbReference type="ARBA" id="ARBA00012438"/>
    </source>
</evidence>
<evidence type="ECO:0000256" key="2">
    <source>
        <dbReference type="ARBA" id="ARBA00004370"/>
    </source>
</evidence>
<dbReference type="Proteomes" id="UP000553766">
    <property type="component" value="Unassembled WGS sequence"/>
</dbReference>
<dbReference type="PRINTS" id="PR00344">
    <property type="entry name" value="BCTRLSENSOR"/>
</dbReference>
<dbReference type="Pfam" id="PF02518">
    <property type="entry name" value="HATPase_c"/>
    <property type="match status" value="1"/>
</dbReference>
<evidence type="ECO:0000256" key="6">
    <source>
        <dbReference type="ARBA" id="ARBA00022777"/>
    </source>
</evidence>
<evidence type="ECO:0000256" key="8">
    <source>
        <dbReference type="SAM" id="Phobius"/>
    </source>
</evidence>
<comment type="caution">
    <text evidence="12">The sequence shown here is derived from an EMBL/GenBank/DDBJ whole genome shotgun (WGS) entry which is preliminary data.</text>
</comment>
<dbReference type="InterPro" id="IPR005467">
    <property type="entry name" value="His_kinase_dom"/>
</dbReference>
<feature type="domain" description="HAMP" evidence="11">
    <location>
        <begin position="263"/>
        <end position="317"/>
    </location>
</feature>
<dbReference type="PANTHER" id="PTHR43065">
    <property type="entry name" value="SENSOR HISTIDINE KINASE"/>
    <property type="match status" value="1"/>
</dbReference>
<evidence type="ECO:0000313" key="13">
    <source>
        <dbReference type="Proteomes" id="UP000553766"/>
    </source>
</evidence>
<dbReference type="PANTHER" id="PTHR43065:SF42">
    <property type="entry name" value="TWO-COMPONENT SENSOR PPRA"/>
    <property type="match status" value="1"/>
</dbReference>
<dbReference type="InterPro" id="IPR035965">
    <property type="entry name" value="PAS-like_dom_sf"/>
</dbReference>
<evidence type="ECO:0000313" key="12">
    <source>
        <dbReference type="EMBL" id="MBB5515354.1"/>
    </source>
</evidence>
<evidence type="ECO:0000256" key="7">
    <source>
        <dbReference type="PROSITE-ProRule" id="PRU00169"/>
    </source>
</evidence>
<gene>
    <name evidence="12" type="ORF">FHS89_001366</name>
</gene>
<dbReference type="SMART" id="SM00388">
    <property type="entry name" value="HisKA"/>
    <property type="match status" value="1"/>
</dbReference>
<keyword evidence="6 12" id="KW-0418">Kinase</keyword>
<feature type="domain" description="Response regulatory" evidence="10">
    <location>
        <begin position="671"/>
        <end position="781"/>
    </location>
</feature>
<comment type="subcellular location">
    <subcellularLocation>
        <location evidence="2">Membrane</location>
    </subcellularLocation>
</comment>
<feature type="domain" description="Histidine kinase" evidence="9">
    <location>
        <begin position="452"/>
        <end position="659"/>
    </location>
</feature>
<dbReference type="RefSeq" id="WP_221229311.1">
    <property type="nucleotide sequence ID" value="NZ_JACIJS010000004.1"/>
</dbReference>
<dbReference type="Pfam" id="PF00072">
    <property type="entry name" value="Response_reg"/>
    <property type="match status" value="1"/>
</dbReference>
<dbReference type="InterPro" id="IPR003661">
    <property type="entry name" value="HisK_dim/P_dom"/>
</dbReference>
<dbReference type="SMART" id="SM00387">
    <property type="entry name" value="HATPase_c"/>
    <property type="match status" value="1"/>
</dbReference>
<keyword evidence="13" id="KW-1185">Reference proteome</keyword>
<dbReference type="SUPFAM" id="SSF55874">
    <property type="entry name" value="ATPase domain of HSP90 chaperone/DNA topoisomerase II/histidine kinase"/>
    <property type="match status" value="1"/>
</dbReference>
<dbReference type="PROSITE" id="PS50109">
    <property type="entry name" value="HIS_KIN"/>
    <property type="match status" value="1"/>
</dbReference>
<dbReference type="Gene3D" id="6.10.340.10">
    <property type="match status" value="1"/>
</dbReference>
<dbReference type="InterPro" id="IPR003594">
    <property type="entry name" value="HATPase_dom"/>
</dbReference>
<keyword evidence="8" id="KW-1133">Transmembrane helix</keyword>
<dbReference type="SMART" id="SM00304">
    <property type="entry name" value="HAMP"/>
    <property type="match status" value="1"/>
</dbReference>
<comment type="catalytic activity">
    <reaction evidence="1">
        <text>ATP + protein L-histidine = ADP + protein N-phospho-L-histidine.</text>
        <dbReference type="EC" id="2.7.13.3"/>
    </reaction>
</comment>
<evidence type="ECO:0000256" key="1">
    <source>
        <dbReference type="ARBA" id="ARBA00000085"/>
    </source>
</evidence>
<evidence type="ECO:0000256" key="4">
    <source>
        <dbReference type="ARBA" id="ARBA00022553"/>
    </source>
</evidence>
<dbReference type="Gene3D" id="3.30.565.10">
    <property type="entry name" value="Histidine kinase-like ATPase, C-terminal domain"/>
    <property type="match status" value="1"/>
</dbReference>
<keyword evidence="5" id="KW-0808">Transferase</keyword>
<dbReference type="InterPro" id="IPR011006">
    <property type="entry name" value="CheY-like_superfamily"/>
</dbReference>
<proteinExistence type="predicted"/>
<dbReference type="Gene3D" id="1.10.287.130">
    <property type="match status" value="1"/>
</dbReference>
<evidence type="ECO:0000259" key="9">
    <source>
        <dbReference type="PROSITE" id="PS50109"/>
    </source>
</evidence>
<dbReference type="SUPFAM" id="SSF52172">
    <property type="entry name" value="CheY-like"/>
    <property type="match status" value="1"/>
</dbReference>
<keyword evidence="8" id="KW-0472">Membrane</keyword>
<dbReference type="Gene3D" id="3.40.50.2300">
    <property type="match status" value="1"/>
</dbReference>
<evidence type="ECO:0000256" key="5">
    <source>
        <dbReference type="ARBA" id="ARBA00022679"/>
    </source>
</evidence>
<dbReference type="EMBL" id="JACIJS010000004">
    <property type="protein sequence ID" value="MBB5515354.1"/>
    <property type="molecule type" value="Genomic_DNA"/>
</dbReference>
<dbReference type="AlphaFoldDB" id="A0A840WY98"/>
<accession>A0A840WY98</accession>
<keyword evidence="8" id="KW-0812">Transmembrane</keyword>
<name>A0A840WY98_9RHOB</name>
<reference evidence="12 13" key="1">
    <citation type="submission" date="2020-08" db="EMBL/GenBank/DDBJ databases">
        <title>Genomic Encyclopedia of Type Strains, Phase IV (KMG-IV): sequencing the most valuable type-strain genomes for metagenomic binning, comparative biology and taxonomic classification.</title>
        <authorList>
            <person name="Goeker M."/>
        </authorList>
    </citation>
    <scope>NUCLEOTIDE SEQUENCE [LARGE SCALE GENOMIC DNA]</scope>
    <source>
        <strain evidence="12 13">DSM 103377</strain>
    </source>
</reference>
<protein>
    <recommendedName>
        <fullName evidence="3">histidine kinase</fullName>
        <ecNumber evidence="3">2.7.13.3</ecNumber>
    </recommendedName>
</protein>
<dbReference type="EC" id="2.7.13.3" evidence="3"/>
<evidence type="ECO:0000259" key="10">
    <source>
        <dbReference type="PROSITE" id="PS50110"/>
    </source>
</evidence>
<dbReference type="GO" id="GO:0016020">
    <property type="term" value="C:membrane"/>
    <property type="evidence" value="ECO:0007669"/>
    <property type="project" value="UniProtKB-SubCell"/>
</dbReference>
<dbReference type="InterPro" id="IPR036097">
    <property type="entry name" value="HisK_dim/P_sf"/>
</dbReference>
<feature type="modified residue" description="4-aspartylphosphate" evidence="7">
    <location>
        <position position="720"/>
    </location>
</feature>
<sequence length="782" mass="84534">MAEAIDLSQRASDLATSAPFLLSQRSNFLIEQEGNKLISILRTVREEWPDKSVSDPKKDVLFPITFEMERGIHDLVSASQALDVIQSDIRARVAALSLMRGEAADYIADPAVSDAERLDWWTLQSMNADALNAAYAGNLIGVGEEQRQFQVQGALAAASDLTEPQADYLGRLQAQVSGSAGIFELRRQELATVLAAQNALFRIRRDANQVNALATEFARDAEDFLTAERDASTRTLQFTRISVTAIGLLGLISALSAAIFVSRYVAFNIGAVSRAMVRLANGDRTTELPRKLGGDDEIGDLFRSFRSFRANALRLDRSNRQLDQRNALFEKVFANILVGIAITDPSGRLTASNPGLRHILGRTEDGRLQGGFLTILQERGFGPACGDVGLSPSFRGHIELVSDAGQILEIRASRLPDEGRVWLVSDVTENRKISGRLEQIDRIETLGKLAGNTAHDFGNILTTIRTHAHLLRTADVDAATQHLNAIENAVDFGASLTDRLLAFARKQRLKPEAVDLNGLVEGVIDLIEIGLNPGVRIIARYAPAPLTVEVDPGQLESALLNLVLNANNAIEGAGEIRITLGKDGDSTAIVRVADTGIGMTKEEQRRAIEPFFTTRAAQGGTGLGLSIVYGFINQTGGKLDIDSQKGSGTTVSIALPLAKDTKPNARFDGRTVLLIDDDSADRRATHDLLQDLGFSVTTQSSANGIPEILEGQTFDIVMSDFDLGAGSSGMELLTKHAEQHPGLKVLISGKPLSDSALPPGILFLEKPVRRDLLVKMVEPAAY</sequence>
<dbReference type="CDD" id="cd06225">
    <property type="entry name" value="HAMP"/>
    <property type="match status" value="1"/>
</dbReference>
<keyword evidence="4 7" id="KW-0597">Phosphoprotein</keyword>
<dbReference type="SUPFAM" id="SSF47384">
    <property type="entry name" value="Homodimeric domain of signal transducing histidine kinase"/>
    <property type="match status" value="1"/>
</dbReference>
<dbReference type="PROSITE" id="PS50110">
    <property type="entry name" value="RESPONSE_REGULATORY"/>
    <property type="match status" value="1"/>
</dbReference>
<dbReference type="InterPro" id="IPR003660">
    <property type="entry name" value="HAMP_dom"/>
</dbReference>
<dbReference type="PROSITE" id="PS50885">
    <property type="entry name" value="HAMP"/>
    <property type="match status" value="1"/>
</dbReference>
<dbReference type="CDD" id="cd00156">
    <property type="entry name" value="REC"/>
    <property type="match status" value="1"/>
</dbReference>
<dbReference type="InterPro" id="IPR036890">
    <property type="entry name" value="HATPase_C_sf"/>
</dbReference>
<feature type="transmembrane region" description="Helical" evidence="8">
    <location>
        <begin position="243"/>
        <end position="266"/>
    </location>
</feature>
<evidence type="ECO:0000259" key="11">
    <source>
        <dbReference type="PROSITE" id="PS50885"/>
    </source>
</evidence>
<dbReference type="InterPro" id="IPR001789">
    <property type="entry name" value="Sig_transdc_resp-reg_receiver"/>
</dbReference>
<dbReference type="GO" id="GO:0000155">
    <property type="term" value="F:phosphorelay sensor kinase activity"/>
    <property type="evidence" value="ECO:0007669"/>
    <property type="project" value="InterPro"/>
</dbReference>
<organism evidence="12 13">
    <name type="scientific">Rubricella aquisinus</name>
    <dbReference type="NCBI Taxonomy" id="2028108"/>
    <lineage>
        <taxon>Bacteria</taxon>
        <taxon>Pseudomonadati</taxon>
        <taxon>Pseudomonadota</taxon>
        <taxon>Alphaproteobacteria</taxon>
        <taxon>Rhodobacterales</taxon>
        <taxon>Paracoccaceae</taxon>
        <taxon>Rubricella</taxon>
    </lineage>
</organism>
<dbReference type="SMART" id="SM00448">
    <property type="entry name" value="REC"/>
    <property type="match status" value="1"/>
</dbReference>
<dbReference type="Gene3D" id="3.30.450.20">
    <property type="entry name" value="PAS domain"/>
    <property type="match status" value="1"/>
</dbReference>